<evidence type="ECO:0008006" key="3">
    <source>
        <dbReference type="Google" id="ProtNLM"/>
    </source>
</evidence>
<accession>A0A3S1BF81</accession>
<reference evidence="1 2" key="1">
    <citation type="submission" date="2019-01" db="EMBL/GenBank/DDBJ databases">
        <title>A draft genome assembly of the solar-powered sea slug Elysia chlorotica.</title>
        <authorList>
            <person name="Cai H."/>
            <person name="Li Q."/>
            <person name="Fang X."/>
            <person name="Li J."/>
            <person name="Curtis N.E."/>
            <person name="Altenburger A."/>
            <person name="Shibata T."/>
            <person name="Feng M."/>
            <person name="Maeda T."/>
            <person name="Schwartz J.A."/>
            <person name="Shigenobu S."/>
            <person name="Lundholm N."/>
            <person name="Nishiyama T."/>
            <person name="Yang H."/>
            <person name="Hasebe M."/>
            <person name="Li S."/>
            <person name="Pierce S.K."/>
            <person name="Wang J."/>
        </authorList>
    </citation>
    <scope>NUCLEOTIDE SEQUENCE [LARGE SCALE GENOMIC DNA]</scope>
    <source>
        <strain evidence="1">EC2010</strain>
        <tissue evidence="1">Whole organism of an adult</tissue>
    </source>
</reference>
<dbReference type="EMBL" id="RQTK01000289">
    <property type="protein sequence ID" value="RUS82359.1"/>
    <property type="molecule type" value="Genomic_DNA"/>
</dbReference>
<proteinExistence type="predicted"/>
<dbReference type="AlphaFoldDB" id="A0A3S1BF81"/>
<evidence type="ECO:0000313" key="2">
    <source>
        <dbReference type="Proteomes" id="UP000271974"/>
    </source>
</evidence>
<dbReference type="Proteomes" id="UP000271974">
    <property type="component" value="Unassembled WGS sequence"/>
</dbReference>
<comment type="caution">
    <text evidence="1">The sequence shown here is derived from an EMBL/GenBank/DDBJ whole genome shotgun (WGS) entry which is preliminary data.</text>
</comment>
<organism evidence="1 2">
    <name type="scientific">Elysia chlorotica</name>
    <name type="common">Eastern emerald elysia</name>
    <name type="synonym">Sea slug</name>
    <dbReference type="NCBI Taxonomy" id="188477"/>
    <lineage>
        <taxon>Eukaryota</taxon>
        <taxon>Metazoa</taxon>
        <taxon>Spiralia</taxon>
        <taxon>Lophotrochozoa</taxon>
        <taxon>Mollusca</taxon>
        <taxon>Gastropoda</taxon>
        <taxon>Heterobranchia</taxon>
        <taxon>Euthyneura</taxon>
        <taxon>Panpulmonata</taxon>
        <taxon>Sacoglossa</taxon>
        <taxon>Placobranchoidea</taxon>
        <taxon>Plakobranchidae</taxon>
        <taxon>Elysia</taxon>
    </lineage>
</organism>
<name>A0A3S1BF81_ELYCH</name>
<keyword evidence="2" id="KW-1185">Reference proteome</keyword>
<protein>
    <recommendedName>
        <fullName evidence="3">Endonuclease/exonuclease/phosphatase domain-containing protein</fullName>
    </recommendedName>
</protein>
<sequence>MEADVPTALLAIKTKIMIGTWNIKTLHETGENAQVPFDSKGRGDTVIECYAPTNEAENEEKVNFYEHVPAVIDKWKSCWEI</sequence>
<gene>
    <name evidence="1" type="ORF">EGW08_009874</name>
</gene>
<dbReference type="OrthoDB" id="10030815at2759"/>
<evidence type="ECO:0000313" key="1">
    <source>
        <dbReference type="EMBL" id="RUS82359.1"/>
    </source>
</evidence>